<dbReference type="PROSITE" id="PS51462">
    <property type="entry name" value="NUDIX"/>
    <property type="match status" value="1"/>
</dbReference>
<evidence type="ECO:0000313" key="9">
    <source>
        <dbReference type="Proteomes" id="UP000285023"/>
    </source>
</evidence>
<dbReference type="InterPro" id="IPR000086">
    <property type="entry name" value="NUDIX_hydrolase_dom"/>
</dbReference>
<evidence type="ECO:0000259" key="7">
    <source>
        <dbReference type="PROSITE" id="PS51462"/>
    </source>
</evidence>
<keyword evidence="5" id="KW-0460">Magnesium</keyword>
<dbReference type="Proteomes" id="UP000285023">
    <property type="component" value="Unassembled WGS sequence"/>
</dbReference>
<comment type="caution">
    <text evidence="8">The sequence shown here is derived from an EMBL/GenBank/DDBJ whole genome shotgun (WGS) entry which is preliminary data.</text>
</comment>
<dbReference type="AlphaFoldDB" id="A0A418Q057"/>
<keyword evidence="3" id="KW-0479">Metal-binding</keyword>
<organism evidence="8 9">
    <name type="scientific">Sphingomonas edaphi</name>
    <dbReference type="NCBI Taxonomy" id="2315689"/>
    <lineage>
        <taxon>Bacteria</taxon>
        <taxon>Pseudomonadati</taxon>
        <taxon>Pseudomonadota</taxon>
        <taxon>Alphaproteobacteria</taxon>
        <taxon>Sphingomonadales</taxon>
        <taxon>Sphingomonadaceae</taxon>
        <taxon>Sphingomonas</taxon>
    </lineage>
</organism>
<evidence type="ECO:0000256" key="2">
    <source>
        <dbReference type="ARBA" id="ARBA00001946"/>
    </source>
</evidence>
<keyword evidence="6" id="KW-0464">Manganese</keyword>
<dbReference type="OrthoDB" id="7183442at2"/>
<evidence type="ECO:0000256" key="1">
    <source>
        <dbReference type="ARBA" id="ARBA00001936"/>
    </source>
</evidence>
<keyword evidence="9" id="KW-1185">Reference proteome</keyword>
<dbReference type="InterPro" id="IPR039121">
    <property type="entry name" value="NUDT19"/>
</dbReference>
<comment type="cofactor">
    <cofactor evidence="1">
        <name>Mn(2+)</name>
        <dbReference type="ChEBI" id="CHEBI:29035"/>
    </cofactor>
</comment>
<evidence type="ECO:0000256" key="5">
    <source>
        <dbReference type="ARBA" id="ARBA00022842"/>
    </source>
</evidence>
<feature type="domain" description="Nudix hydrolase" evidence="7">
    <location>
        <begin position="4"/>
        <end position="194"/>
    </location>
</feature>
<dbReference type="GO" id="GO:0016818">
    <property type="term" value="F:hydrolase activity, acting on acid anhydrides, in phosphorus-containing anhydrides"/>
    <property type="evidence" value="ECO:0007669"/>
    <property type="project" value="InterPro"/>
</dbReference>
<dbReference type="RefSeq" id="WP_119533266.1">
    <property type="nucleotide sequence ID" value="NZ_QXTF01000002.1"/>
</dbReference>
<gene>
    <name evidence="8" type="ORF">D3M59_08790</name>
</gene>
<keyword evidence="4 8" id="KW-0378">Hydrolase</keyword>
<accession>A0A418Q057</accession>
<dbReference type="PANTHER" id="PTHR12318">
    <property type="entry name" value="TESTOSTERONE-REGULATED PROTEIN RP2"/>
    <property type="match status" value="1"/>
</dbReference>
<proteinExistence type="predicted"/>
<reference evidence="8 9" key="1">
    <citation type="submission" date="2018-09" db="EMBL/GenBank/DDBJ databases">
        <title>Sphingomonas sp. DAC4.</title>
        <authorList>
            <person name="Seo T."/>
        </authorList>
    </citation>
    <scope>NUCLEOTIDE SEQUENCE [LARGE SCALE GENOMIC DNA]</scope>
    <source>
        <strain evidence="8 9">DAC4</strain>
    </source>
</reference>
<dbReference type="GO" id="GO:0046872">
    <property type="term" value="F:metal ion binding"/>
    <property type="evidence" value="ECO:0007669"/>
    <property type="project" value="UniProtKB-KW"/>
</dbReference>
<dbReference type="EMBL" id="QXTF01000002">
    <property type="protein sequence ID" value="RIX29377.1"/>
    <property type="molecule type" value="Genomic_DNA"/>
</dbReference>
<dbReference type="SUPFAM" id="SSF55811">
    <property type="entry name" value="Nudix"/>
    <property type="match status" value="1"/>
</dbReference>
<evidence type="ECO:0000313" key="8">
    <source>
        <dbReference type="EMBL" id="RIX29377.1"/>
    </source>
</evidence>
<sequence>MSDDAIPAATLVVWRDPPAGSAGVPEILVVERSARMAFAAGAIVFPGGRVDEADRRLATSLGIADGTAKITAIRETIEESAIVAGLQGPVDVALGRMLQSLLIEGADFGELLRAHGLSLDLDALVPFARWMPAFKQPRKFDTLFYLARGPDGEWQPNPQPGECVAAEWSSPAELVDRVARGEANAIFPTKRNLERLAGHRDLTAAIADARAHSLETIVPWVEEIDGEPHVRIPSDRGYPVISERLATAFRA</sequence>
<name>A0A418Q057_9SPHN</name>
<comment type="cofactor">
    <cofactor evidence="2">
        <name>Mg(2+)</name>
        <dbReference type="ChEBI" id="CHEBI:18420"/>
    </cofactor>
</comment>
<evidence type="ECO:0000256" key="3">
    <source>
        <dbReference type="ARBA" id="ARBA00022723"/>
    </source>
</evidence>
<evidence type="ECO:0000256" key="6">
    <source>
        <dbReference type="ARBA" id="ARBA00023211"/>
    </source>
</evidence>
<protein>
    <submittedName>
        <fullName evidence="8">NUDIX hydrolase</fullName>
    </submittedName>
</protein>
<dbReference type="CDD" id="cd18870">
    <property type="entry name" value="NUDIX_AcylCoAdiphos_Nudt19"/>
    <property type="match status" value="1"/>
</dbReference>
<dbReference type="PANTHER" id="PTHR12318:SF0">
    <property type="entry name" value="ACYL-COENZYME A DIPHOSPHATASE NUDT19"/>
    <property type="match status" value="1"/>
</dbReference>
<dbReference type="Gene3D" id="3.90.79.10">
    <property type="entry name" value="Nucleoside Triphosphate Pyrophosphohydrolase"/>
    <property type="match status" value="1"/>
</dbReference>
<evidence type="ECO:0000256" key="4">
    <source>
        <dbReference type="ARBA" id="ARBA00022801"/>
    </source>
</evidence>
<dbReference type="InterPro" id="IPR015797">
    <property type="entry name" value="NUDIX_hydrolase-like_dom_sf"/>
</dbReference>